<keyword evidence="4" id="KW-1185">Reference proteome</keyword>
<reference evidence="3" key="1">
    <citation type="submission" date="2023-03" db="EMBL/GenBank/DDBJ databases">
        <title>Multiphase analysis and comparison of six strains from genera Psychromarinibacter, Lutimaribacter, and Maritimibacter, including a novel species: Psychromarinibacter sediminicola sp. nov.</title>
        <authorList>
            <person name="Wang Y.-H."/>
            <person name="Ye M.-Q."/>
            <person name="Du Z.-J."/>
        </authorList>
    </citation>
    <scope>NUCLEOTIDE SEQUENCE</scope>
    <source>
        <strain evidence="3">C21-152</strain>
    </source>
</reference>
<sequence length="66" mass="7119">METRRRTVVKAVLWAVWGWVAMAAVGLAFTGSMLAGGGMAAVNTCVGLLCYVVYERIWANIGWGRA</sequence>
<dbReference type="EMBL" id="JARGYC010000001">
    <property type="protein sequence ID" value="MDF0599162.1"/>
    <property type="molecule type" value="Genomic_DNA"/>
</dbReference>
<feature type="transmembrane region" description="Helical" evidence="1">
    <location>
        <begin position="35"/>
        <end position="54"/>
    </location>
</feature>
<evidence type="ECO:0000256" key="1">
    <source>
        <dbReference type="SAM" id="Phobius"/>
    </source>
</evidence>
<proteinExistence type="predicted"/>
<keyword evidence="1" id="KW-0812">Transmembrane</keyword>
<comment type="caution">
    <text evidence="3">The sequence shown here is derived from an EMBL/GenBank/DDBJ whole genome shotgun (WGS) entry which is preliminary data.</text>
</comment>
<evidence type="ECO:0000313" key="3">
    <source>
        <dbReference type="EMBL" id="MDF0599162.1"/>
    </source>
</evidence>
<dbReference type="Proteomes" id="UP001220964">
    <property type="component" value="Unassembled WGS sequence"/>
</dbReference>
<dbReference type="AlphaFoldDB" id="A0AAE3NRG1"/>
<protein>
    <submittedName>
        <fullName evidence="3">DUF2061 domain-containing protein</fullName>
    </submittedName>
</protein>
<keyword evidence="1" id="KW-1133">Transmembrane helix</keyword>
<dbReference type="Pfam" id="PF09834">
    <property type="entry name" value="DUF2061"/>
    <property type="match status" value="1"/>
</dbReference>
<feature type="transmembrane region" description="Helical" evidence="1">
    <location>
        <begin position="12"/>
        <end position="29"/>
    </location>
</feature>
<gene>
    <name evidence="3" type="ORF">P1J78_00325</name>
</gene>
<accession>A0AAE3NRG1</accession>
<organism evidence="3 4">
    <name type="scientific">Psychromarinibacter sediminicola</name>
    <dbReference type="NCBI Taxonomy" id="3033385"/>
    <lineage>
        <taxon>Bacteria</taxon>
        <taxon>Pseudomonadati</taxon>
        <taxon>Pseudomonadota</taxon>
        <taxon>Alphaproteobacteria</taxon>
        <taxon>Rhodobacterales</taxon>
        <taxon>Paracoccaceae</taxon>
        <taxon>Psychromarinibacter</taxon>
    </lineage>
</organism>
<name>A0AAE3NRG1_9RHOB</name>
<dbReference type="InterPro" id="IPR018638">
    <property type="entry name" value="DUF2061_membrane"/>
</dbReference>
<feature type="domain" description="DUF2061" evidence="2">
    <location>
        <begin position="8"/>
        <end position="59"/>
    </location>
</feature>
<keyword evidence="1" id="KW-0472">Membrane</keyword>
<evidence type="ECO:0000313" key="4">
    <source>
        <dbReference type="Proteomes" id="UP001220964"/>
    </source>
</evidence>
<evidence type="ECO:0000259" key="2">
    <source>
        <dbReference type="Pfam" id="PF09834"/>
    </source>
</evidence>